<organism evidence="2 3">
    <name type="scientific">Potamilus streckersoni</name>
    <dbReference type="NCBI Taxonomy" id="2493646"/>
    <lineage>
        <taxon>Eukaryota</taxon>
        <taxon>Metazoa</taxon>
        <taxon>Spiralia</taxon>
        <taxon>Lophotrochozoa</taxon>
        <taxon>Mollusca</taxon>
        <taxon>Bivalvia</taxon>
        <taxon>Autobranchia</taxon>
        <taxon>Heteroconchia</taxon>
        <taxon>Palaeoheterodonta</taxon>
        <taxon>Unionida</taxon>
        <taxon>Unionoidea</taxon>
        <taxon>Unionidae</taxon>
        <taxon>Ambleminae</taxon>
        <taxon>Lampsilini</taxon>
        <taxon>Potamilus</taxon>
    </lineage>
</organism>
<name>A0AAE0TL73_9BIVA</name>
<comment type="caution">
    <text evidence="2">The sequence shown here is derived from an EMBL/GenBank/DDBJ whole genome shotgun (WGS) entry which is preliminary data.</text>
</comment>
<evidence type="ECO:0000256" key="1">
    <source>
        <dbReference type="SAM" id="MobiDB-lite"/>
    </source>
</evidence>
<sequence>MRILYLQPSHIRYSQDSINNYFDSKSIHSNIRIGETLDDLCEGRCRIEDIENISVVKKDGMWFTADNRRLWVFRNLERLGKCTKIPVYVTNYIPNHKFTTDNDGESVFVRRNPGGRWHLESTPNSNDTSSTKHGLSGRHTELKLPIPSRLIQDQVSTQNAVAGIHTATEKPEVQEPRFQKYKTFDHSVHTKTNLISSDTYTHIQYAPMIQTFSDDDGTDVHIPVEEPEVQVPDETFVAAPPENKSPGNHVHTTVQRYDLRVPYDKGGYHLRQKGNATCVTFNNTVDYVYRTTVLNFSCGDGSPWGKWAYHNSSITCMIRKLD</sequence>
<reference evidence="2" key="3">
    <citation type="submission" date="2023-05" db="EMBL/GenBank/DDBJ databases">
        <authorList>
            <person name="Smith C.H."/>
        </authorList>
    </citation>
    <scope>NUCLEOTIDE SEQUENCE</scope>
    <source>
        <strain evidence="2">CHS0354</strain>
        <tissue evidence="2">Mantle</tissue>
    </source>
</reference>
<dbReference type="EMBL" id="JAEAOA010001901">
    <property type="protein sequence ID" value="KAK3612470.1"/>
    <property type="molecule type" value="Genomic_DNA"/>
</dbReference>
<dbReference type="PANTHER" id="PTHR35378:SF1">
    <property type="entry name" value="C2H2-TYPE DOMAIN-CONTAINING PROTEIN"/>
    <property type="match status" value="1"/>
</dbReference>
<keyword evidence="3" id="KW-1185">Reference proteome</keyword>
<evidence type="ECO:0000313" key="2">
    <source>
        <dbReference type="EMBL" id="KAK3612470.1"/>
    </source>
</evidence>
<feature type="region of interest" description="Disordered" evidence="1">
    <location>
        <begin position="113"/>
        <end position="138"/>
    </location>
</feature>
<reference evidence="2" key="2">
    <citation type="journal article" date="2021" name="Genome Biol. Evol.">
        <title>Developing a high-quality reference genome for a parasitic bivalve with doubly uniparental inheritance (Bivalvia: Unionida).</title>
        <authorList>
            <person name="Smith C.H."/>
        </authorList>
    </citation>
    <scope>NUCLEOTIDE SEQUENCE</scope>
    <source>
        <strain evidence="2">CHS0354</strain>
        <tissue evidence="2">Mantle</tissue>
    </source>
</reference>
<evidence type="ECO:0000313" key="3">
    <source>
        <dbReference type="Proteomes" id="UP001195483"/>
    </source>
</evidence>
<protein>
    <submittedName>
        <fullName evidence="2">Uncharacterized protein</fullName>
    </submittedName>
</protein>
<dbReference type="Proteomes" id="UP001195483">
    <property type="component" value="Unassembled WGS sequence"/>
</dbReference>
<proteinExistence type="predicted"/>
<accession>A0AAE0TL73</accession>
<gene>
    <name evidence="2" type="ORF">CHS0354_032086</name>
</gene>
<reference evidence="2" key="1">
    <citation type="journal article" date="2021" name="Genome Biol. Evol.">
        <title>A High-Quality Reference Genome for a Parasitic Bivalve with Doubly Uniparental Inheritance (Bivalvia: Unionida).</title>
        <authorList>
            <person name="Smith C.H."/>
        </authorList>
    </citation>
    <scope>NUCLEOTIDE SEQUENCE</scope>
    <source>
        <strain evidence="2">CHS0354</strain>
    </source>
</reference>
<dbReference type="PANTHER" id="PTHR35378">
    <property type="entry name" value="UNNAMED PRODUCT"/>
    <property type="match status" value="1"/>
</dbReference>
<dbReference type="AlphaFoldDB" id="A0AAE0TL73"/>
<feature type="compositionally biased region" description="Polar residues" evidence="1">
    <location>
        <begin position="121"/>
        <end position="133"/>
    </location>
</feature>